<protein>
    <submittedName>
        <fullName evidence="2">Uncharacterized protein</fullName>
    </submittedName>
</protein>
<accession>A0A1I7XB50</accession>
<reference evidence="2" key="1">
    <citation type="submission" date="2016-11" db="UniProtKB">
        <authorList>
            <consortium name="WormBaseParasite"/>
        </authorList>
    </citation>
    <scope>IDENTIFICATION</scope>
</reference>
<organism evidence="1 2">
    <name type="scientific">Heterorhabditis bacteriophora</name>
    <name type="common">Entomopathogenic nematode worm</name>
    <dbReference type="NCBI Taxonomy" id="37862"/>
    <lineage>
        <taxon>Eukaryota</taxon>
        <taxon>Metazoa</taxon>
        <taxon>Ecdysozoa</taxon>
        <taxon>Nematoda</taxon>
        <taxon>Chromadorea</taxon>
        <taxon>Rhabditida</taxon>
        <taxon>Rhabditina</taxon>
        <taxon>Rhabditomorpha</taxon>
        <taxon>Strongyloidea</taxon>
        <taxon>Heterorhabditidae</taxon>
        <taxon>Heterorhabditis</taxon>
    </lineage>
</organism>
<dbReference type="WBParaSite" id="Hba_14579">
    <property type="protein sequence ID" value="Hba_14579"/>
    <property type="gene ID" value="Hba_14579"/>
</dbReference>
<sequence>MSSSAPGRLLWISCVTKKNMVQRRVADDSASCIPQKKRILRAASLESVGIMELMLQKLRCGECWTHIPILYDNK</sequence>
<proteinExistence type="predicted"/>
<name>A0A1I7XB50_HETBA</name>
<dbReference type="Proteomes" id="UP000095283">
    <property type="component" value="Unplaced"/>
</dbReference>
<dbReference type="AlphaFoldDB" id="A0A1I7XB50"/>
<evidence type="ECO:0000313" key="1">
    <source>
        <dbReference type="Proteomes" id="UP000095283"/>
    </source>
</evidence>
<evidence type="ECO:0000313" key="2">
    <source>
        <dbReference type="WBParaSite" id="Hba_14579"/>
    </source>
</evidence>
<keyword evidence="1" id="KW-1185">Reference proteome</keyword>